<keyword evidence="1" id="KW-1133">Transmembrane helix</keyword>
<accession>A0A174SMB1</accession>
<dbReference type="Pfam" id="PF13308">
    <property type="entry name" value="YARHG"/>
    <property type="match status" value="1"/>
</dbReference>
<sequence>MFCRNCGAEVKDEWKICPNCGKEIVRNNVKHEQVNQQEKKNNKKNKKKIIVGAIIGVIVVVSVGVTYGVNTNKQKNTQQKTTSVSKKKKKTKEIKDFSNQDFEDLIGKSEDEIKKIGIPKVEKDEYVTSDLAINISMKKGKVKLIHIGGDEKTSPSFHGVKLGMSKEEAEKKLKDAYPETTPSAEGLYAINYEKKEQVVCFCNVDTDKVVQLSYLALTEKDVKKLKEDIAKEFVFPDSANKYLSEDEIRKVDVDEMNIGRNEIYARHGYIFTDENLKQYFENKYWYRERVSADQFKEDELNSFEKKNVELIKKVEDEVNGTSDSTDGQETNNSDSVNSFIGMEGAYQCGSDAESGLIDVWKEGDSIYFAMGTQENPGILGGVGGGMKGTIKDSRTVTIDYGEGLIFTLIWDDAESFTITRSIPSGWNVIDEITDNATYVNEKYWVS</sequence>
<evidence type="ECO:0000313" key="3">
    <source>
        <dbReference type="EMBL" id="CUP95709.1"/>
    </source>
</evidence>
<dbReference type="PANTHER" id="PTHR40038:SF1">
    <property type="entry name" value="MEMBRANE-ASSOCIATED PROTEIN TCAA"/>
    <property type="match status" value="1"/>
</dbReference>
<evidence type="ECO:0000313" key="4">
    <source>
        <dbReference type="Proteomes" id="UP000095485"/>
    </source>
</evidence>
<evidence type="ECO:0000256" key="1">
    <source>
        <dbReference type="SAM" id="Phobius"/>
    </source>
</evidence>
<reference evidence="3 4" key="1">
    <citation type="submission" date="2015-09" db="EMBL/GenBank/DDBJ databases">
        <authorList>
            <consortium name="Pathogen Informatics"/>
        </authorList>
    </citation>
    <scope>NUCLEOTIDE SEQUENCE [LARGE SCALE GENOMIC DNA]</scope>
    <source>
        <strain evidence="3 4">2789STDY5834914</strain>
    </source>
</reference>
<dbReference type="EMBL" id="CZAY01000019">
    <property type="protein sequence ID" value="CUP95709.1"/>
    <property type="molecule type" value="Genomic_DNA"/>
</dbReference>
<dbReference type="InterPro" id="IPR038434">
    <property type="entry name" value="YARHG_sf"/>
</dbReference>
<dbReference type="InterPro" id="IPR026870">
    <property type="entry name" value="Zinc_ribbon_dom"/>
</dbReference>
<name>A0A174SMB1_9FIRM</name>
<protein>
    <submittedName>
        <fullName evidence="3">Predicted membrane protein</fullName>
    </submittedName>
</protein>
<dbReference type="PANTHER" id="PTHR40038">
    <property type="entry name" value="MEMBRANE-ASSOCIATED PROTEIN TCAA"/>
    <property type="match status" value="1"/>
</dbReference>
<dbReference type="Proteomes" id="UP000095485">
    <property type="component" value="Unassembled WGS sequence"/>
</dbReference>
<dbReference type="AlphaFoldDB" id="A0A174SMB1"/>
<dbReference type="RefSeq" id="WP_055284110.1">
    <property type="nucleotide sequence ID" value="NZ_CZAY01000019.1"/>
</dbReference>
<organism evidence="3 4">
    <name type="scientific">Dorea longicatena</name>
    <dbReference type="NCBI Taxonomy" id="88431"/>
    <lineage>
        <taxon>Bacteria</taxon>
        <taxon>Bacillati</taxon>
        <taxon>Bacillota</taxon>
        <taxon>Clostridia</taxon>
        <taxon>Lachnospirales</taxon>
        <taxon>Lachnospiraceae</taxon>
        <taxon>Dorea</taxon>
    </lineage>
</organism>
<dbReference type="SMART" id="SM01324">
    <property type="entry name" value="YARHG"/>
    <property type="match status" value="1"/>
</dbReference>
<dbReference type="OrthoDB" id="517663at2"/>
<evidence type="ECO:0000259" key="2">
    <source>
        <dbReference type="SMART" id="SM01324"/>
    </source>
</evidence>
<gene>
    <name evidence="3" type="ORF">ERS852526_02415</name>
</gene>
<keyword evidence="1" id="KW-0812">Transmembrane</keyword>
<feature type="domain" description="YARHG" evidence="2">
    <location>
        <begin position="231"/>
        <end position="316"/>
    </location>
</feature>
<dbReference type="InterPro" id="IPR025582">
    <property type="entry name" value="YARHG_dom"/>
</dbReference>
<dbReference type="Pfam" id="PF13240">
    <property type="entry name" value="Zn_Ribbon_1"/>
    <property type="match status" value="1"/>
</dbReference>
<dbReference type="GeneID" id="96229695"/>
<keyword evidence="1" id="KW-0472">Membrane</keyword>
<dbReference type="Gene3D" id="1.20.58.1690">
    <property type="match status" value="1"/>
</dbReference>
<proteinExistence type="predicted"/>
<feature type="transmembrane region" description="Helical" evidence="1">
    <location>
        <begin position="49"/>
        <end position="69"/>
    </location>
</feature>